<evidence type="ECO:0000313" key="1">
    <source>
        <dbReference type="EMBL" id="PWY98824.1"/>
    </source>
</evidence>
<name>A0A317XKL0_9BASI</name>
<evidence type="ECO:0000313" key="2">
    <source>
        <dbReference type="Proteomes" id="UP000246740"/>
    </source>
</evidence>
<accession>A0A317XKL0</accession>
<protein>
    <submittedName>
        <fullName evidence="1">Uncharacterized protein</fullName>
    </submittedName>
</protein>
<dbReference type="InParanoid" id="A0A317XKL0"/>
<dbReference type="Proteomes" id="UP000246740">
    <property type="component" value="Unassembled WGS sequence"/>
</dbReference>
<dbReference type="EMBL" id="KZ819197">
    <property type="protein sequence ID" value="PWY98824.1"/>
    <property type="molecule type" value="Genomic_DNA"/>
</dbReference>
<proteinExistence type="predicted"/>
<dbReference type="AlphaFoldDB" id="A0A317XKL0"/>
<sequence length="88" mass="9499">MPFRLLPTPLSPSPSLSFSSSPRLLFPHTHTHVQGARGEGSVGLFPALVLLRTVSRAWPARFGALTDFCLCIGPSSFSRSLSLSQSIF</sequence>
<keyword evidence="2" id="KW-1185">Reference proteome</keyword>
<reference evidence="1 2" key="1">
    <citation type="journal article" date="2018" name="Mol. Biol. Evol.">
        <title>Broad Genomic Sampling Reveals a Smut Pathogenic Ancestry of the Fungal Clade Ustilaginomycotina.</title>
        <authorList>
            <person name="Kijpornyongpan T."/>
            <person name="Mondo S.J."/>
            <person name="Barry K."/>
            <person name="Sandor L."/>
            <person name="Lee J."/>
            <person name="Lipzen A."/>
            <person name="Pangilinan J."/>
            <person name="LaButti K."/>
            <person name="Hainaut M."/>
            <person name="Henrissat B."/>
            <person name="Grigoriev I.V."/>
            <person name="Spatafora J.W."/>
            <person name="Aime M.C."/>
        </authorList>
    </citation>
    <scope>NUCLEOTIDE SEQUENCE [LARGE SCALE GENOMIC DNA]</scope>
    <source>
        <strain evidence="1 2">MCA 3645</strain>
    </source>
</reference>
<organism evidence="1 2">
    <name type="scientific">Testicularia cyperi</name>
    <dbReference type="NCBI Taxonomy" id="1882483"/>
    <lineage>
        <taxon>Eukaryota</taxon>
        <taxon>Fungi</taxon>
        <taxon>Dikarya</taxon>
        <taxon>Basidiomycota</taxon>
        <taxon>Ustilaginomycotina</taxon>
        <taxon>Ustilaginomycetes</taxon>
        <taxon>Ustilaginales</taxon>
        <taxon>Anthracoideaceae</taxon>
        <taxon>Testicularia</taxon>
    </lineage>
</organism>
<gene>
    <name evidence="1" type="ORF">BCV70DRAFT_28627</name>
</gene>